<keyword evidence="5" id="KW-0046">Antibiotic resistance</keyword>
<evidence type="ECO:0000259" key="6">
    <source>
        <dbReference type="PROSITE" id="PS50893"/>
    </source>
</evidence>
<dbReference type="EMBL" id="FNQV01000001">
    <property type="protein sequence ID" value="SDZ78589.1"/>
    <property type="molecule type" value="Genomic_DNA"/>
</dbReference>
<dbReference type="InterPro" id="IPR003593">
    <property type="entry name" value="AAA+_ATPase"/>
</dbReference>
<feature type="domain" description="ABC transporter" evidence="6">
    <location>
        <begin position="6"/>
        <end position="229"/>
    </location>
</feature>
<dbReference type="GO" id="GO:0005886">
    <property type="term" value="C:plasma membrane"/>
    <property type="evidence" value="ECO:0007669"/>
    <property type="project" value="UniProtKB-SubCell"/>
</dbReference>
<dbReference type="Pfam" id="PF00005">
    <property type="entry name" value="ABC_tran"/>
    <property type="match status" value="1"/>
</dbReference>
<protein>
    <submittedName>
        <fullName evidence="7">ABC-2 type transport system ATP-binding protein</fullName>
    </submittedName>
</protein>
<keyword evidence="3" id="KW-0547">Nucleotide-binding</keyword>
<dbReference type="GO" id="GO:0005524">
    <property type="term" value="F:ATP binding"/>
    <property type="evidence" value="ECO:0007669"/>
    <property type="project" value="UniProtKB-KW"/>
</dbReference>
<evidence type="ECO:0000313" key="8">
    <source>
        <dbReference type="Proteomes" id="UP000199288"/>
    </source>
</evidence>
<evidence type="ECO:0000256" key="3">
    <source>
        <dbReference type="ARBA" id="ARBA00022741"/>
    </source>
</evidence>
<dbReference type="Gene3D" id="3.40.50.300">
    <property type="entry name" value="P-loop containing nucleotide triphosphate hydrolases"/>
    <property type="match status" value="1"/>
</dbReference>
<comment type="subcellular location">
    <subcellularLocation>
        <location evidence="1">Cell membrane</location>
        <topology evidence="1">Peripheral membrane protein</topology>
    </subcellularLocation>
</comment>
<name>A0A1H3VUY2_9ACTO</name>
<dbReference type="PROSITE" id="PS00211">
    <property type="entry name" value="ABC_TRANSPORTER_1"/>
    <property type="match status" value="1"/>
</dbReference>
<dbReference type="Proteomes" id="UP000199288">
    <property type="component" value="Unassembled WGS sequence"/>
</dbReference>
<evidence type="ECO:0000256" key="5">
    <source>
        <dbReference type="ARBA" id="ARBA00023251"/>
    </source>
</evidence>
<dbReference type="InterPro" id="IPR003439">
    <property type="entry name" value="ABC_transporter-like_ATP-bd"/>
</dbReference>
<dbReference type="PANTHER" id="PTHR42711">
    <property type="entry name" value="ABC TRANSPORTER ATP-BINDING PROTEIN"/>
    <property type="match status" value="1"/>
</dbReference>
<dbReference type="InterPro" id="IPR017871">
    <property type="entry name" value="ABC_transporter-like_CS"/>
</dbReference>
<accession>A0A1H3VUY2</accession>
<keyword evidence="4 7" id="KW-0067">ATP-binding</keyword>
<gene>
    <name evidence="7" type="ORF">SAMN02910418_00250</name>
</gene>
<dbReference type="SUPFAM" id="SSF52540">
    <property type="entry name" value="P-loop containing nucleoside triphosphate hydrolases"/>
    <property type="match status" value="1"/>
</dbReference>
<sequence>MAETALTLRGVHKSFGTTHAVRGIDVEIGRGEIVALLGPNGSGKTTSLDMALGLTRPDEGTAALFGAPPAEAINRNLVGVMLQSGSLLRDDRVGRILTMLARIAGVADTVPALAKRTRIEDLLGRYVRQLSGGELQRVRLAIALVGDPELLILDEPTAGMDPGARREFWELMRTEADTGRTIVFATHHLNEAELFAPRTIVMHEGRVVADGQTSEVRALAASQHLTAALDAEDWPGLRAELAAVLGQSDAIDYARGQLTITGADLRKAAIVVLSHEAARAVELKNSTLDDSFALLTTAKSA</sequence>
<evidence type="ECO:0000256" key="1">
    <source>
        <dbReference type="ARBA" id="ARBA00004202"/>
    </source>
</evidence>
<reference evidence="8" key="1">
    <citation type="submission" date="2016-10" db="EMBL/GenBank/DDBJ databases">
        <authorList>
            <person name="Varghese N."/>
            <person name="Submissions S."/>
        </authorList>
    </citation>
    <scope>NUCLEOTIDE SEQUENCE [LARGE SCALE GENOMIC DNA]</scope>
    <source>
        <strain evidence="8">KPR-1</strain>
    </source>
</reference>
<evidence type="ECO:0000313" key="7">
    <source>
        <dbReference type="EMBL" id="SDZ78589.1"/>
    </source>
</evidence>
<dbReference type="SMART" id="SM00382">
    <property type="entry name" value="AAA"/>
    <property type="match status" value="1"/>
</dbReference>
<proteinExistence type="predicted"/>
<dbReference type="InterPro" id="IPR050763">
    <property type="entry name" value="ABC_transporter_ATP-binding"/>
</dbReference>
<dbReference type="PROSITE" id="PS50893">
    <property type="entry name" value="ABC_TRANSPORTER_2"/>
    <property type="match status" value="1"/>
</dbReference>
<dbReference type="GO" id="GO:0046677">
    <property type="term" value="P:response to antibiotic"/>
    <property type="evidence" value="ECO:0007669"/>
    <property type="project" value="UniProtKB-KW"/>
</dbReference>
<keyword evidence="2" id="KW-0813">Transport</keyword>
<dbReference type="AlphaFoldDB" id="A0A1H3VUY2"/>
<dbReference type="InterPro" id="IPR027417">
    <property type="entry name" value="P-loop_NTPase"/>
</dbReference>
<evidence type="ECO:0000256" key="2">
    <source>
        <dbReference type="ARBA" id="ARBA00022448"/>
    </source>
</evidence>
<dbReference type="RefSeq" id="WP_176780648.1">
    <property type="nucleotide sequence ID" value="NZ_FNQV01000001.1"/>
</dbReference>
<dbReference type="GO" id="GO:0016887">
    <property type="term" value="F:ATP hydrolysis activity"/>
    <property type="evidence" value="ECO:0007669"/>
    <property type="project" value="InterPro"/>
</dbReference>
<keyword evidence="8" id="KW-1185">Reference proteome</keyword>
<dbReference type="PANTHER" id="PTHR42711:SF17">
    <property type="entry name" value="ABC TRANSPORTER ATP-BINDING PROTEIN"/>
    <property type="match status" value="1"/>
</dbReference>
<dbReference type="CDD" id="cd03230">
    <property type="entry name" value="ABC_DR_subfamily_A"/>
    <property type="match status" value="1"/>
</dbReference>
<organism evidence="7 8">
    <name type="scientific">Bowdeniella nasicola</name>
    <dbReference type="NCBI Taxonomy" id="208480"/>
    <lineage>
        <taxon>Bacteria</taxon>
        <taxon>Bacillati</taxon>
        <taxon>Actinomycetota</taxon>
        <taxon>Actinomycetes</taxon>
        <taxon>Actinomycetales</taxon>
        <taxon>Actinomycetaceae</taxon>
        <taxon>Bowdeniella</taxon>
    </lineage>
</organism>
<evidence type="ECO:0000256" key="4">
    <source>
        <dbReference type="ARBA" id="ARBA00022840"/>
    </source>
</evidence>